<evidence type="ECO:0000256" key="1">
    <source>
        <dbReference type="ARBA" id="ARBA00004496"/>
    </source>
</evidence>
<evidence type="ECO:0000256" key="4">
    <source>
        <dbReference type="ARBA" id="ARBA00013346"/>
    </source>
</evidence>
<dbReference type="Proteomes" id="UP001499884">
    <property type="component" value="Unassembled WGS sequence"/>
</dbReference>
<organism evidence="12 13">
    <name type="scientific">Streptomyces tremellae</name>
    <dbReference type="NCBI Taxonomy" id="1124239"/>
    <lineage>
        <taxon>Bacteria</taxon>
        <taxon>Bacillati</taxon>
        <taxon>Actinomycetota</taxon>
        <taxon>Actinomycetes</taxon>
        <taxon>Kitasatosporales</taxon>
        <taxon>Streptomycetaceae</taxon>
        <taxon>Streptomyces</taxon>
    </lineage>
</organism>
<dbReference type="SUPFAM" id="SSF53335">
    <property type="entry name" value="S-adenosyl-L-methionine-dependent methyltransferases"/>
    <property type="match status" value="1"/>
</dbReference>
<dbReference type="CDD" id="cd02440">
    <property type="entry name" value="AdoMet_MTases"/>
    <property type="match status" value="1"/>
</dbReference>
<dbReference type="Pfam" id="PF01135">
    <property type="entry name" value="PCMT"/>
    <property type="match status" value="1"/>
</dbReference>
<evidence type="ECO:0000256" key="2">
    <source>
        <dbReference type="ARBA" id="ARBA00005369"/>
    </source>
</evidence>
<keyword evidence="13" id="KW-1185">Reference proteome</keyword>
<evidence type="ECO:0000256" key="10">
    <source>
        <dbReference type="ARBA" id="ARBA00031323"/>
    </source>
</evidence>
<dbReference type="PANTHER" id="PTHR11579">
    <property type="entry name" value="PROTEIN-L-ISOASPARTATE O-METHYLTRANSFERASE"/>
    <property type="match status" value="1"/>
</dbReference>
<evidence type="ECO:0000313" key="13">
    <source>
        <dbReference type="Proteomes" id="UP001499884"/>
    </source>
</evidence>
<evidence type="ECO:0000256" key="3">
    <source>
        <dbReference type="ARBA" id="ARBA00011890"/>
    </source>
</evidence>
<name>A0ABP7EU53_9ACTN</name>
<dbReference type="InterPro" id="IPR029063">
    <property type="entry name" value="SAM-dependent_MTases_sf"/>
</dbReference>
<dbReference type="PANTHER" id="PTHR11579:SF0">
    <property type="entry name" value="PROTEIN-L-ISOASPARTATE(D-ASPARTATE) O-METHYLTRANSFERASE"/>
    <property type="match status" value="1"/>
</dbReference>
<dbReference type="EMBL" id="BAABEP010000009">
    <property type="protein sequence ID" value="GAA3721952.1"/>
    <property type="molecule type" value="Genomic_DNA"/>
</dbReference>
<dbReference type="RefSeq" id="WP_345644011.1">
    <property type="nucleotide sequence ID" value="NZ_BAABEP010000009.1"/>
</dbReference>
<gene>
    <name evidence="12" type="ORF">GCM10023082_19650</name>
</gene>
<keyword evidence="5" id="KW-0963">Cytoplasm</keyword>
<comment type="similarity">
    <text evidence="2">Belongs to the methyltransferase superfamily. L-isoaspartyl/D-aspartyl protein methyltransferase family.</text>
</comment>
<comment type="caution">
    <text evidence="12">The sequence shown here is derived from an EMBL/GenBank/DDBJ whole genome shotgun (WGS) entry which is preliminary data.</text>
</comment>
<accession>A0ABP7EU53</accession>
<comment type="subcellular location">
    <subcellularLocation>
        <location evidence="1">Cytoplasm</location>
    </subcellularLocation>
</comment>
<evidence type="ECO:0000256" key="7">
    <source>
        <dbReference type="ARBA" id="ARBA00022679"/>
    </source>
</evidence>
<dbReference type="GO" id="GO:0032259">
    <property type="term" value="P:methylation"/>
    <property type="evidence" value="ECO:0007669"/>
    <property type="project" value="UniProtKB-KW"/>
</dbReference>
<reference evidence="13" key="1">
    <citation type="journal article" date="2019" name="Int. J. Syst. Evol. Microbiol.">
        <title>The Global Catalogue of Microorganisms (GCM) 10K type strain sequencing project: providing services to taxonomists for standard genome sequencing and annotation.</title>
        <authorList>
            <consortium name="The Broad Institute Genomics Platform"/>
            <consortium name="The Broad Institute Genome Sequencing Center for Infectious Disease"/>
            <person name="Wu L."/>
            <person name="Ma J."/>
        </authorList>
    </citation>
    <scope>NUCLEOTIDE SEQUENCE [LARGE SCALE GENOMIC DNA]</scope>
    <source>
        <strain evidence="13">JCM 30846</strain>
    </source>
</reference>
<evidence type="ECO:0000256" key="8">
    <source>
        <dbReference type="ARBA" id="ARBA00022691"/>
    </source>
</evidence>
<dbReference type="EC" id="2.1.1.77" evidence="3"/>
<dbReference type="Gene3D" id="3.40.50.150">
    <property type="entry name" value="Vaccinia Virus protein VP39"/>
    <property type="match status" value="1"/>
</dbReference>
<dbReference type="GO" id="GO:0008168">
    <property type="term" value="F:methyltransferase activity"/>
    <property type="evidence" value="ECO:0007669"/>
    <property type="project" value="UniProtKB-KW"/>
</dbReference>
<proteinExistence type="inferred from homology"/>
<evidence type="ECO:0000256" key="5">
    <source>
        <dbReference type="ARBA" id="ARBA00022490"/>
    </source>
</evidence>
<evidence type="ECO:0000256" key="11">
    <source>
        <dbReference type="ARBA" id="ARBA00031350"/>
    </source>
</evidence>
<keyword evidence="6 12" id="KW-0489">Methyltransferase</keyword>
<evidence type="ECO:0000313" key="12">
    <source>
        <dbReference type="EMBL" id="GAA3721952.1"/>
    </source>
</evidence>
<keyword evidence="7" id="KW-0808">Transferase</keyword>
<keyword evidence="8" id="KW-0949">S-adenosyl-L-methionine</keyword>
<protein>
    <recommendedName>
        <fullName evidence="4">Protein-L-isoaspartate O-methyltransferase</fullName>
        <ecNumber evidence="3">2.1.1.77</ecNumber>
    </recommendedName>
    <alternativeName>
        <fullName evidence="11">L-isoaspartyl protein carboxyl methyltransferase</fullName>
    </alternativeName>
    <alternativeName>
        <fullName evidence="9">Protein L-isoaspartyl methyltransferase</fullName>
    </alternativeName>
    <alternativeName>
        <fullName evidence="10">Protein-beta-aspartate methyltransferase</fullName>
    </alternativeName>
</protein>
<evidence type="ECO:0000256" key="6">
    <source>
        <dbReference type="ARBA" id="ARBA00022603"/>
    </source>
</evidence>
<evidence type="ECO:0000256" key="9">
    <source>
        <dbReference type="ARBA" id="ARBA00030757"/>
    </source>
</evidence>
<sequence>MPEPERMAGVLAERMARRGDWPSRSPWIREAVEALPRHLFAPGRLYHWDGRAYVPVDRRTDPDAWARLVYADPDAAAVTQVTEGVPSSSLSCAAVVADMLDSLLLEPGQRVLELGTGTGWNAALLARRAGPGRVTSVEVDEVLARAARRRVDAAGVPVDVHVADGGLGLPAGAPYHRVIATYAVPRVPWAWVEQCVPGGRIVFPWGPLGHVALTVAPDGRSASGWVQGLAQFMSARGTGGRDGAPDYAAVRGTGPADGERPVHRDLAPLHAEYSLRFALRVAVPGLRLATAVDEDGVNAWLHDGHGSWASLTAEPDGTTTARQGGPRRLADEVEHAWDQWQALGSPGPREYGMTVHRDRQYVWCLDPATGPRWPVGDGAPALPRPAH</sequence>
<dbReference type="InterPro" id="IPR000682">
    <property type="entry name" value="PCMT"/>
</dbReference>